<feature type="transmembrane region" description="Helical" evidence="6">
    <location>
        <begin position="189"/>
        <end position="210"/>
    </location>
</feature>
<feature type="region of interest" description="Disordered" evidence="5">
    <location>
        <begin position="220"/>
        <end position="287"/>
    </location>
</feature>
<evidence type="ECO:0000256" key="6">
    <source>
        <dbReference type="SAM" id="Phobius"/>
    </source>
</evidence>
<dbReference type="AlphaFoldDB" id="A0A0U1LSR2"/>
<proteinExistence type="predicted"/>
<dbReference type="GO" id="GO:0071944">
    <property type="term" value="C:cell periphery"/>
    <property type="evidence" value="ECO:0007669"/>
    <property type="project" value="UniProtKB-ARBA"/>
</dbReference>
<evidence type="ECO:0000313" key="8">
    <source>
        <dbReference type="EMBL" id="CRG86172.1"/>
    </source>
</evidence>
<name>A0A0U1LSR2_TALIS</name>
<evidence type="ECO:0000313" key="9">
    <source>
        <dbReference type="Proteomes" id="UP000054383"/>
    </source>
</evidence>
<reference evidence="8 9" key="1">
    <citation type="submission" date="2015-04" db="EMBL/GenBank/DDBJ databases">
        <authorList>
            <person name="Syromyatnikov M.Y."/>
            <person name="Popov V.N."/>
        </authorList>
    </citation>
    <scope>NUCLEOTIDE SEQUENCE [LARGE SCALE GENOMIC DNA]</scope>
    <source>
        <strain evidence="8">WF-38-12</strain>
    </source>
</reference>
<organism evidence="8 9">
    <name type="scientific">Talaromyces islandicus</name>
    <name type="common">Penicillium islandicum</name>
    <dbReference type="NCBI Taxonomy" id="28573"/>
    <lineage>
        <taxon>Eukaryota</taxon>
        <taxon>Fungi</taxon>
        <taxon>Dikarya</taxon>
        <taxon>Ascomycota</taxon>
        <taxon>Pezizomycotina</taxon>
        <taxon>Eurotiomycetes</taxon>
        <taxon>Eurotiomycetidae</taxon>
        <taxon>Eurotiales</taxon>
        <taxon>Trichocomaceae</taxon>
        <taxon>Talaromyces</taxon>
        <taxon>Talaromyces sect. Islandici</taxon>
    </lineage>
</organism>
<accession>A0A0U1LSR2</accession>
<dbReference type="OMA" id="ISWETVY"/>
<evidence type="ECO:0000256" key="3">
    <source>
        <dbReference type="ARBA" id="ARBA00022989"/>
    </source>
</evidence>
<dbReference type="Proteomes" id="UP000054383">
    <property type="component" value="Unassembled WGS sequence"/>
</dbReference>
<dbReference type="GO" id="GO:0016020">
    <property type="term" value="C:membrane"/>
    <property type="evidence" value="ECO:0007669"/>
    <property type="project" value="UniProtKB-SubCell"/>
</dbReference>
<evidence type="ECO:0000256" key="7">
    <source>
        <dbReference type="SAM" id="SignalP"/>
    </source>
</evidence>
<dbReference type="EMBL" id="CVMT01000002">
    <property type="protein sequence ID" value="CRG86172.1"/>
    <property type="molecule type" value="Genomic_DNA"/>
</dbReference>
<gene>
    <name evidence="8" type="ORF">PISL3812_03175</name>
</gene>
<evidence type="ECO:0008006" key="10">
    <source>
        <dbReference type="Google" id="ProtNLM"/>
    </source>
</evidence>
<feature type="compositionally biased region" description="Low complexity" evidence="5">
    <location>
        <begin position="139"/>
        <end position="179"/>
    </location>
</feature>
<keyword evidence="2 6" id="KW-0812">Transmembrane</keyword>
<keyword evidence="3 6" id="KW-1133">Transmembrane helix</keyword>
<keyword evidence="4 6" id="KW-0472">Membrane</keyword>
<keyword evidence="7" id="KW-0732">Signal</keyword>
<evidence type="ECO:0000256" key="1">
    <source>
        <dbReference type="ARBA" id="ARBA00004167"/>
    </source>
</evidence>
<feature type="region of interest" description="Disordered" evidence="5">
    <location>
        <begin position="139"/>
        <end position="181"/>
    </location>
</feature>
<keyword evidence="9" id="KW-1185">Reference proteome</keyword>
<dbReference type="OrthoDB" id="4227207at2759"/>
<evidence type="ECO:0000256" key="5">
    <source>
        <dbReference type="SAM" id="MobiDB-lite"/>
    </source>
</evidence>
<evidence type="ECO:0000256" key="2">
    <source>
        <dbReference type="ARBA" id="ARBA00022692"/>
    </source>
</evidence>
<dbReference type="STRING" id="28573.A0A0U1LSR2"/>
<feature type="chain" id="PRO_5006711206" description="Mid2 domain-containing protein" evidence="7">
    <location>
        <begin position="17"/>
        <end position="287"/>
    </location>
</feature>
<feature type="compositionally biased region" description="Gly residues" evidence="5">
    <location>
        <begin position="220"/>
        <end position="230"/>
    </location>
</feature>
<sequence length="287" mass="30059">MLAWNLFGCFWLPIWALLWSVSLQQDDQTFAFVNPPPSQSSIQQPVYEVGDPIDIQWVGTNTFVSVRLVHVMPADLNVDEFIYVFDNVTNLGGHFTWVIDLGGMNLTISNTFFFNIFIEGETAPRAMSHNITLANSSTSTTTLSTTATATHTTLSTSTTKTSVPAATTTPPPTTSSASPNSGLDSGAKAGIGVGVAVGALAVIAAGFFFWRRSRAVNAAAGGGGGAGGGNAPPPNYQPVNQEAYGGYYKAPPPEAPSELSDGTPRQPPSELLGSGSTAHEMADTSRG</sequence>
<feature type="signal peptide" evidence="7">
    <location>
        <begin position="1"/>
        <end position="16"/>
    </location>
</feature>
<dbReference type="PANTHER" id="PTHR15549:SF30">
    <property type="entry name" value="MID2 DOMAIN-CONTAINING PROTEIN"/>
    <property type="match status" value="1"/>
</dbReference>
<evidence type="ECO:0000256" key="4">
    <source>
        <dbReference type="ARBA" id="ARBA00023136"/>
    </source>
</evidence>
<comment type="subcellular location">
    <subcellularLocation>
        <location evidence="1">Membrane</location>
        <topology evidence="1">Single-pass membrane protein</topology>
    </subcellularLocation>
</comment>
<dbReference type="InterPro" id="IPR051694">
    <property type="entry name" value="Immunoregulatory_rcpt-like"/>
</dbReference>
<dbReference type="PANTHER" id="PTHR15549">
    <property type="entry name" value="PAIRED IMMUNOGLOBULIN-LIKE TYPE 2 RECEPTOR"/>
    <property type="match status" value="1"/>
</dbReference>
<protein>
    <recommendedName>
        <fullName evidence="10">Mid2 domain-containing protein</fullName>
    </recommendedName>
</protein>